<accession>A0A6H5GR71</accession>
<dbReference type="AlphaFoldDB" id="A0A6H5GR71"/>
<evidence type="ECO:0000313" key="1">
    <source>
        <dbReference type="EMBL" id="CAB0004159.1"/>
    </source>
</evidence>
<gene>
    <name evidence="1" type="ORF">NTEN_LOCUS9636</name>
</gene>
<sequence>DVKGLKRGPGGLPERTWGASREDLEGFKIEHELHDRMWRASREDLGGFKRGPGGLRDCTRAS</sequence>
<reference evidence="1 2" key="1">
    <citation type="submission" date="2020-02" db="EMBL/GenBank/DDBJ databases">
        <authorList>
            <person name="Ferguson B K."/>
        </authorList>
    </citation>
    <scope>NUCLEOTIDE SEQUENCE [LARGE SCALE GENOMIC DNA]</scope>
</reference>
<feature type="non-terminal residue" evidence="1">
    <location>
        <position position="1"/>
    </location>
</feature>
<evidence type="ECO:0000313" key="2">
    <source>
        <dbReference type="Proteomes" id="UP000479000"/>
    </source>
</evidence>
<proteinExistence type="predicted"/>
<dbReference type="EMBL" id="CADCXU010014584">
    <property type="protein sequence ID" value="CAB0004159.1"/>
    <property type="molecule type" value="Genomic_DNA"/>
</dbReference>
<protein>
    <submittedName>
        <fullName evidence="1">Uncharacterized protein</fullName>
    </submittedName>
</protein>
<dbReference type="Proteomes" id="UP000479000">
    <property type="component" value="Unassembled WGS sequence"/>
</dbReference>
<name>A0A6H5GR71_9HEMI</name>
<organism evidence="1 2">
    <name type="scientific">Nesidiocoris tenuis</name>
    <dbReference type="NCBI Taxonomy" id="355587"/>
    <lineage>
        <taxon>Eukaryota</taxon>
        <taxon>Metazoa</taxon>
        <taxon>Ecdysozoa</taxon>
        <taxon>Arthropoda</taxon>
        <taxon>Hexapoda</taxon>
        <taxon>Insecta</taxon>
        <taxon>Pterygota</taxon>
        <taxon>Neoptera</taxon>
        <taxon>Paraneoptera</taxon>
        <taxon>Hemiptera</taxon>
        <taxon>Heteroptera</taxon>
        <taxon>Panheteroptera</taxon>
        <taxon>Cimicomorpha</taxon>
        <taxon>Miridae</taxon>
        <taxon>Dicyphina</taxon>
        <taxon>Nesidiocoris</taxon>
    </lineage>
</organism>
<keyword evidence="2" id="KW-1185">Reference proteome</keyword>